<dbReference type="AlphaFoldDB" id="A0A437KI63"/>
<gene>
    <name evidence="1" type="ORF">EM808_03945</name>
</gene>
<keyword evidence="2" id="KW-1185">Reference proteome</keyword>
<organism evidence="1 2">
    <name type="scientific">Niallia taxi</name>
    <dbReference type="NCBI Taxonomy" id="2499688"/>
    <lineage>
        <taxon>Bacteria</taxon>
        <taxon>Bacillati</taxon>
        <taxon>Bacillota</taxon>
        <taxon>Bacilli</taxon>
        <taxon>Bacillales</taxon>
        <taxon>Bacillaceae</taxon>
        <taxon>Niallia</taxon>
    </lineage>
</organism>
<protein>
    <submittedName>
        <fullName evidence="1">Uncharacterized protein</fullName>
    </submittedName>
</protein>
<dbReference type="Proteomes" id="UP000288024">
    <property type="component" value="Unassembled WGS sequence"/>
</dbReference>
<reference evidence="1 2" key="1">
    <citation type="submission" date="2019-01" db="EMBL/GenBank/DDBJ databases">
        <title>Bacillus sp. M5HDSG1-1, whole genome shotgun sequence.</title>
        <authorList>
            <person name="Tuo L."/>
        </authorList>
    </citation>
    <scope>NUCLEOTIDE SEQUENCE [LARGE SCALE GENOMIC DNA]</scope>
    <source>
        <strain evidence="1 2">M5HDSG1-1</strain>
    </source>
</reference>
<evidence type="ECO:0000313" key="2">
    <source>
        <dbReference type="Proteomes" id="UP000288024"/>
    </source>
</evidence>
<accession>A0A437KI63</accession>
<dbReference type="EMBL" id="RZTZ01000001">
    <property type="protein sequence ID" value="RVT67839.1"/>
    <property type="molecule type" value="Genomic_DNA"/>
</dbReference>
<proteinExistence type="predicted"/>
<evidence type="ECO:0000313" key="1">
    <source>
        <dbReference type="EMBL" id="RVT67839.1"/>
    </source>
</evidence>
<comment type="caution">
    <text evidence="1">The sequence shown here is derived from an EMBL/GenBank/DDBJ whole genome shotgun (WGS) entry which is preliminary data.</text>
</comment>
<sequence length="183" mass="21888">MKKLDFLNRDQLQTIHKLGKVRNTNRILKELSPYLESFREEYSTIYYLNAEGRAYINSNKVRRKNPFVNHTIMRNDFYIFAKFPTEWANEVKVSDGITTIYTDTWFKVGGKYHFLEVDSLQKMKENRVKIKNYAALYKAGHLEKHFGYFPKLIWLTTTELRKKQLKELCKDIPCVVYTIEDIK</sequence>
<dbReference type="Pfam" id="PF13814">
    <property type="entry name" value="Replic_Relax"/>
    <property type="match status" value="1"/>
</dbReference>
<name>A0A437KI63_9BACI</name>
<dbReference type="InterPro" id="IPR025855">
    <property type="entry name" value="Replic_Relax"/>
</dbReference>